<dbReference type="InterPro" id="IPR036047">
    <property type="entry name" value="F-box-like_dom_sf"/>
</dbReference>
<organism evidence="3 4">
    <name type="scientific">Rickenella mellea</name>
    <dbReference type="NCBI Taxonomy" id="50990"/>
    <lineage>
        <taxon>Eukaryota</taxon>
        <taxon>Fungi</taxon>
        <taxon>Dikarya</taxon>
        <taxon>Basidiomycota</taxon>
        <taxon>Agaricomycotina</taxon>
        <taxon>Agaricomycetes</taxon>
        <taxon>Hymenochaetales</taxon>
        <taxon>Rickenellaceae</taxon>
        <taxon>Rickenella</taxon>
    </lineage>
</organism>
<dbReference type="Gene3D" id="1.20.1280.50">
    <property type="match status" value="1"/>
</dbReference>
<dbReference type="VEuPathDB" id="FungiDB:BD410DRAFT_553799"/>
<dbReference type="SUPFAM" id="SSF81383">
    <property type="entry name" value="F-box domain"/>
    <property type="match status" value="1"/>
</dbReference>
<evidence type="ECO:0000256" key="1">
    <source>
        <dbReference type="SAM" id="MobiDB-lite"/>
    </source>
</evidence>
<protein>
    <recommendedName>
        <fullName evidence="2">F-box domain-containing protein</fullName>
    </recommendedName>
</protein>
<feature type="compositionally biased region" description="Basic residues" evidence="1">
    <location>
        <begin position="7"/>
        <end position="18"/>
    </location>
</feature>
<proteinExistence type="predicted"/>
<dbReference type="InterPro" id="IPR001810">
    <property type="entry name" value="F-box_dom"/>
</dbReference>
<dbReference type="Proteomes" id="UP000294933">
    <property type="component" value="Unassembled WGS sequence"/>
</dbReference>
<reference evidence="3 4" key="1">
    <citation type="submission" date="2018-06" db="EMBL/GenBank/DDBJ databases">
        <title>A transcriptomic atlas of mushroom development highlights an independent origin of complex multicellularity.</title>
        <authorList>
            <consortium name="DOE Joint Genome Institute"/>
            <person name="Krizsan K."/>
            <person name="Almasi E."/>
            <person name="Merenyi Z."/>
            <person name="Sahu N."/>
            <person name="Viragh M."/>
            <person name="Koszo T."/>
            <person name="Mondo S."/>
            <person name="Kiss B."/>
            <person name="Balint B."/>
            <person name="Kues U."/>
            <person name="Barry K."/>
            <person name="Hegedus J.C."/>
            <person name="Henrissat B."/>
            <person name="Johnson J."/>
            <person name="Lipzen A."/>
            <person name="Ohm R."/>
            <person name="Nagy I."/>
            <person name="Pangilinan J."/>
            <person name="Yan J."/>
            <person name="Xiong Y."/>
            <person name="Grigoriev I.V."/>
            <person name="Hibbett D.S."/>
            <person name="Nagy L.G."/>
        </authorList>
    </citation>
    <scope>NUCLEOTIDE SEQUENCE [LARGE SCALE GENOMIC DNA]</scope>
    <source>
        <strain evidence="3 4">SZMC22713</strain>
    </source>
</reference>
<evidence type="ECO:0000259" key="2">
    <source>
        <dbReference type="Pfam" id="PF12937"/>
    </source>
</evidence>
<dbReference type="EMBL" id="ML170224">
    <property type="protein sequence ID" value="TDL17292.1"/>
    <property type="molecule type" value="Genomic_DNA"/>
</dbReference>
<evidence type="ECO:0000313" key="4">
    <source>
        <dbReference type="Proteomes" id="UP000294933"/>
    </source>
</evidence>
<gene>
    <name evidence="3" type="ORF">BD410DRAFT_553799</name>
</gene>
<sequence length="213" mass="24453">MVETRKRTSSRNTRKSIQRNHSLSTSKITPLDRLISLLNRVRDDGPQETFALDTIWDEQFDMSFANHVHPPDPHELLALRRALSEAKTCMVALKDIKYQLGRRMRTLQNRCTPLVLSDGLSRLPDEILANVFEMGHNLSDDYKFSLTMSHVCHRFRAVALRIPLLWARLDTKTAPLLTNAFIVSNRKSASRCDLLTAVFTDVPIESGRDRRKL</sequence>
<name>A0A4Y7PR03_9AGAM</name>
<keyword evidence="4" id="KW-1185">Reference proteome</keyword>
<dbReference type="OrthoDB" id="3229088at2759"/>
<dbReference type="Pfam" id="PF12937">
    <property type="entry name" value="F-box-like"/>
    <property type="match status" value="1"/>
</dbReference>
<feature type="region of interest" description="Disordered" evidence="1">
    <location>
        <begin position="1"/>
        <end position="23"/>
    </location>
</feature>
<accession>A0A4Y7PR03</accession>
<dbReference type="AlphaFoldDB" id="A0A4Y7PR03"/>
<evidence type="ECO:0000313" key="3">
    <source>
        <dbReference type="EMBL" id="TDL17292.1"/>
    </source>
</evidence>
<feature type="domain" description="F-box" evidence="2">
    <location>
        <begin position="120"/>
        <end position="171"/>
    </location>
</feature>